<protein>
    <recommendedName>
        <fullName evidence="1">SAF domain-containing protein</fullName>
    </recommendedName>
</protein>
<accession>A0ABX8SQC7</accession>
<evidence type="ECO:0000259" key="1">
    <source>
        <dbReference type="SMART" id="SM00858"/>
    </source>
</evidence>
<dbReference type="EMBL" id="CP079216">
    <property type="protein sequence ID" value="QXT63404.1"/>
    <property type="molecule type" value="Genomic_DNA"/>
</dbReference>
<gene>
    <name evidence="2" type="ORF">KDB89_02660</name>
</gene>
<reference evidence="2 3" key="1">
    <citation type="submission" date="2021-07" db="EMBL/GenBank/DDBJ databases">
        <title>complete genome sequencing of Tessaracoccus sp.J1M15.</title>
        <authorList>
            <person name="Bae J.-W."/>
            <person name="Kim D.-y."/>
        </authorList>
    </citation>
    <scope>NUCLEOTIDE SEQUENCE [LARGE SCALE GENOMIC DNA]</scope>
    <source>
        <strain evidence="2 3">J1M15</strain>
    </source>
</reference>
<dbReference type="InterPro" id="IPR013974">
    <property type="entry name" value="SAF"/>
</dbReference>
<evidence type="ECO:0000313" key="3">
    <source>
        <dbReference type="Proteomes" id="UP000824504"/>
    </source>
</evidence>
<dbReference type="SMART" id="SM00858">
    <property type="entry name" value="SAF"/>
    <property type="match status" value="1"/>
</dbReference>
<evidence type="ECO:0000313" key="2">
    <source>
        <dbReference type="EMBL" id="QXT63404.1"/>
    </source>
</evidence>
<dbReference type="Proteomes" id="UP000824504">
    <property type="component" value="Chromosome"/>
</dbReference>
<dbReference type="RefSeq" id="WP_219083280.1">
    <property type="nucleotide sequence ID" value="NZ_CP079216.1"/>
</dbReference>
<dbReference type="CDD" id="cd11614">
    <property type="entry name" value="SAF_CpaB_FlgA_like"/>
    <property type="match status" value="1"/>
</dbReference>
<name>A0ABX8SQC7_9ACTN</name>
<keyword evidence="3" id="KW-1185">Reference proteome</keyword>
<organism evidence="2 3">
    <name type="scientific">Tessaracoccus palaemonis</name>
    <dbReference type="NCBI Taxonomy" id="2829499"/>
    <lineage>
        <taxon>Bacteria</taxon>
        <taxon>Bacillati</taxon>
        <taxon>Actinomycetota</taxon>
        <taxon>Actinomycetes</taxon>
        <taxon>Propionibacteriales</taxon>
        <taxon>Propionibacteriaceae</taxon>
        <taxon>Tessaracoccus</taxon>
    </lineage>
</organism>
<proteinExistence type="predicted"/>
<feature type="domain" description="SAF" evidence="1">
    <location>
        <begin position="42"/>
        <end position="102"/>
    </location>
</feature>
<sequence>MRRILDPLVGFVAWHRRAIGALLAIAAALLLAHGLAAGPPSARVVVLTADVAAGDPVTQVELLDVPVGALPDDALTSLEEVAERPAAVPLTAGTVLQPGLLGRGATRKGTVVVPVLVTDDSVRSALRPGDVVSLIAPGEAGAEVVASGARVASLPAAGDTGAVSLSTGGSDAVLVEVSDEVAATVAVLGQSGQLSLVLGSL</sequence>